<comment type="caution">
    <text evidence="2">The sequence shown here is derived from an EMBL/GenBank/DDBJ whole genome shotgun (WGS) entry which is preliminary data.</text>
</comment>
<keyword evidence="3" id="KW-1185">Reference proteome</keyword>
<dbReference type="AlphaFoldDB" id="A0A9P9IL96"/>
<dbReference type="PANTHER" id="PTHR24148">
    <property type="entry name" value="ANKYRIN REPEAT DOMAIN-CONTAINING PROTEIN 39 HOMOLOG-RELATED"/>
    <property type="match status" value="1"/>
</dbReference>
<protein>
    <submittedName>
        <fullName evidence="2">Heterokaryon incompatibility protein-domain-containing protein</fullName>
    </submittedName>
</protein>
<evidence type="ECO:0000313" key="3">
    <source>
        <dbReference type="Proteomes" id="UP000717696"/>
    </source>
</evidence>
<dbReference type="Proteomes" id="UP000717696">
    <property type="component" value="Unassembled WGS sequence"/>
</dbReference>
<evidence type="ECO:0000313" key="2">
    <source>
        <dbReference type="EMBL" id="KAH7123335.1"/>
    </source>
</evidence>
<organism evidence="2 3">
    <name type="scientific">Dactylonectria estremocensis</name>
    <dbReference type="NCBI Taxonomy" id="1079267"/>
    <lineage>
        <taxon>Eukaryota</taxon>
        <taxon>Fungi</taxon>
        <taxon>Dikarya</taxon>
        <taxon>Ascomycota</taxon>
        <taxon>Pezizomycotina</taxon>
        <taxon>Sordariomycetes</taxon>
        <taxon>Hypocreomycetidae</taxon>
        <taxon>Hypocreales</taxon>
        <taxon>Nectriaceae</taxon>
        <taxon>Dactylonectria</taxon>
    </lineage>
</organism>
<name>A0A9P9IL96_9HYPO</name>
<sequence>MSFHTEIGGDPNKPCIRLLELLQAKNIDDQIECHLDVVELGEHPPPYEALSYCWGDKKQLREISCNGEPFQATENLFLALAHLRNDNTDRVLWIDAICINQTNLKERKSQVLVMGKIYSEATKVVIWLGSDPTSDGVNHVFELVETYPEFQKVKVSRRVKLFMDMNFPGSEAYDFASDGLEESGGPSEPEGTQPPALSRRVMEGITSTMRRTWWTRGSDRTANTSSSQLYPFALYRRVRGQLPSRACERRLNEGFIWRPGWPER</sequence>
<dbReference type="InterPro" id="IPR052895">
    <property type="entry name" value="HetReg/Transcr_Mod"/>
</dbReference>
<dbReference type="InterPro" id="IPR010730">
    <property type="entry name" value="HET"/>
</dbReference>
<gene>
    <name evidence="2" type="ORF">B0J13DRAFT_152797</name>
</gene>
<accession>A0A9P9IL96</accession>
<proteinExistence type="predicted"/>
<dbReference type="EMBL" id="JAGMUU010000025">
    <property type="protein sequence ID" value="KAH7123335.1"/>
    <property type="molecule type" value="Genomic_DNA"/>
</dbReference>
<dbReference type="OrthoDB" id="5416609at2759"/>
<feature type="domain" description="Heterokaryon incompatibility" evidence="1">
    <location>
        <begin position="47"/>
        <end position="217"/>
    </location>
</feature>
<reference evidence="2" key="1">
    <citation type="journal article" date="2021" name="Nat. Commun.">
        <title>Genetic determinants of endophytism in the Arabidopsis root mycobiome.</title>
        <authorList>
            <person name="Mesny F."/>
            <person name="Miyauchi S."/>
            <person name="Thiergart T."/>
            <person name="Pickel B."/>
            <person name="Atanasova L."/>
            <person name="Karlsson M."/>
            <person name="Huettel B."/>
            <person name="Barry K.W."/>
            <person name="Haridas S."/>
            <person name="Chen C."/>
            <person name="Bauer D."/>
            <person name="Andreopoulos W."/>
            <person name="Pangilinan J."/>
            <person name="LaButti K."/>
            <person name="Riley R."/>
            <person name="Lipzen A."/>
            <person name="Clum A."/>
            <person name="Drula E."/>
            <person name="Henrissat B."/>
            <person name="Kohler A."/>
            <person name="Grigoriev I.V."/>
            <person name="Martin F.M."/>
            <person name="Hacquard S."/>
        </authorList>
    </citation>
    <scope>NUCLEOTIDE SEQUENCE</scope>
    <source>
        <strain evidence="2">MPI-CAGE-AT-0021</strain>
    </source>
</reference>
<evidence type="ECO:0000259" key="1">
    <source>
        <dbReference type="Pfam" id="PF06985"/>
    </source>
</evidence>
<dbReference type="PANTHER" id="PTHR24148:SF73">
    <property type="entry name" value="HET DOMAIN PROTEIN (AFU_ORTHOLOGUE AFUA_8G01020)"/>
    <property type="match status" value="1"/>
</dbReference>
<dbReference type="Pfam" id="PF06985">
    <property type="entry name" value="HET"/>
    <property type="match status" value="1"/>
</dbReference>